<dbReference type="InParanoid" id="A0A507BJK4"/>
<dbReference type="GO" id="GO:0004553">
    <property type="term" value="F:hydrolase activity, hydrolyzing O-glycosyl compounds"/>
    <property type="evidence" value="ECO:0007669"/>
    <property type="project" value="InterPro"/>
</dbReference>
<dbReference type="GeneID" id="41970877"/>
<dbReference type="EMBL" id="SKBQ01000015">
    <property type="protein sequence ID" value="TPX16868.1"/>
    <property type="molecule type" value="Genomic_DNA"/>
</dbReference>
<dbReference type="Pfam" id="PF02836">
    <property type="entry name" value="Glyco_hydro_2_C"/>
    <property type="match status" value="1"/>
</dbReference>
<dbReference type="SUPFAM" id="SSF51445">
    <property type="entry name" value="(Trans)glycosidases"/>
    <property type="match status" value="1"/>
</dbReference>
<evidence type="ECO:0000313" key="7">
    <source>
        <dbReference type="EMBL" id="TPX16868.1"/>
    </source>
</evidence>
<feature type="domain" description="Glycoside hydrolase family 2 immunoglobulin-like beta-sandwich" evidence="4">
    <location>
        <begin position="261"/>
        <end position="322"/>
    </location>
</feature>
<comment type="caution">
    <text evidence="7">The sequence shown here is derived from an EMBL/GenBank/DDBJ whole genome shotgun (WGS) entry which is preliminary data.</text>
</comment>
<dbReference type="Gene3D" id="2.60.120.260">
    <property type="entry name" value="Galactose-binding domain-like"/>
    <property type="match status" value="1"/>
</dbReference>
<proteinExistence type="inferred from homology"/>
<dbReference type="STRING" id="1093900.A0A507BJK4"/>
<dbReference type="InterPro" id="IPR054593">
    <property type="entry name" value="Beta-mannosidase-like_N2"/>
</dbReference>
<evidence type="ECO:0000313" key="8">
    <source>
        <dbReference type="Proteomes" id="UP000319257"/>
    </source>
</evidence>
<dbReference type="InterPro" id="IPR006103">
    <property type="entry name" value="Glyco_hydro_2_cat"/>
</dbReference>
<protein>
    <recommendedName>
        <fullName evidence="9">Glycoside hydrolase family 2 protein</fullName>
    </recommendedName>
</protein>
<name>A0A507BJK4_9PEZI</name>
<evidence type="ECO:0000256" key="3">
    <source>
        <dbReference type="ARBA" id="ARBA00023295"/>
    </source>
</evidence>
<keyword evidence="3" id="KW-0326">Glycosidase</keyword>
<dbReference type="InterPro" id="IPR017853">
    <property type="entry name" value="GH"/>
</dbReference>
<dbReference type="SUPFAM" id="SSF49785">
    <property type="entry name" value="Galactose-binding domain-like"/>
    <property type="match status" value="1"/>
</dbReference>
<reference evidence="7 8" key="1">
    <citation type="submission" date="2019-06" db="EMBL/GenBank/DDBJ databases">
        <title>Draft genome sequence of the filamentous fungus Phialemoniopsis curvata isolated from diesel fuel.</title>
        <authorList>
            <person name="Varaljay V.A."/>
            <person name="Lyon W.J."/>
            <person name="Crouch A.L."/>
            <person name="Drake C.E."/>
            <person name="Hollomon J.M."/>
            <person name="Nadeau L.J."/>
            <person name="Nunn H.S."/>
            <person name="Stevenson B.S."/>
            <person name="Bojanowski C.L."/>
            <person name="Crookes-Goodson W.J."/>
        </authorList>
    </citation>
    <scope>NUCLEOTIDE SEQUENCE [LARGE SCALE GENOMIC DNA]</scope>
    <source>
        <strain evidence="7 8">D216</strain>
    </source>
</reference>
<organism evidence="7 8">
    <name type="scientific">Thyridium curvatum</name>
    <dbReference type="NCBI Taxonomy" id="1093900"/>
    <lineage>
        <taxon>Eukaryota</taxon>
        <taxon>Fungi</taxon>
        <taxon>Dikarya</taxon>
        <taxon>Ascomycota</taxon>
        <taxon>Pezizomycotina</taxon>
        <taxon>Sordariomycetes</taxon>
        <taxon>Sordariomycetidae</taxon>
        <taxon>Thyridiales</taxon>
        <taxon>Thyridiaceae</taxon>
        <taxon>Thyridium</taxon>
    </lineage>
</organism>
<comment type="similarity">
    <text evidence="1">Belongs to the glycosyl hydrolase 2 family.</text>
</comment>
<dbReference type="InterPro" id="IPR036156">
    <property type="entry name" value="Beta-gal/glucu_dom_sf"/>
</dbReference>
<accession>A0A507BJK4</accession>
<sequence>MTPTYPRPDYQRTALNWTTLDGQWDIVFDDKDAGRAEFWQSKGIPADSKRQIQVPFAFQAPASGLGLNEVHEVLWYERKIADIRSAEELAKGNRLVLRFGAVDYKCSAWVDGHLVGSHRGGHVSFDLDVTDAIEAASDKNNATLTIRVEDSAYDLAQPRGKQYWRETPESIFYHPTSGIWLSVWLESVPQMRLATSSEGTILRSDDVKNAQLHARVAVTGRPVGFGCSVEIVSSIGGQQVGKSEKKELPKDKGFVNVDVPMTVTDVAGLKSKGLPFNVDGAVSENGVALWAPEHPLLYDLTIRLYDSSDTLVDEVQTTTGMRSISWNNGDSTFRLNGKPYFQALVLDQGYWPRTGMTPPSPDALKADIEMSIAMGFNGCRKHQKVEDPLFLYWSDRLGYLVWGEMASAYEFNDDYVEAFNQEWLEAMKRDINHPCIITWTIANESWGYDKLKDNIEQRNHLRTLYYTTKTLDPSRPINDNCGWEHVITDLTTFHDYDDHDVLAESCKKMEGGILNLKHGGQAWHPIFLPKIMDGSIEVDAPPQYNPGLPVICTEFGGVNIAPGKSEEAGERDWGYTTASDPEDLLSRFEKLIMAVVQGGLICGLVYTQLCDVEQEVNGLYSFGRHAKIPAARVKAILDAAQKYYYEKVAPK</sequence>
<dbReference type="InterPro" id="IPR013783">
    <property type="entry name" value="Ig-like_fold"/>
</dbReference>
<dbReference type="Pfam" id="PF00703">
    <property type="entry name" value="Glyco_hydro_2"/>
    <property type="match status" value="1"/>
</dbReference>
<dbReference type="InterPro" id="IPR006102">
    <property type="entry name" value="Ig-like_GH2"/>
</dbReference>
<dbReference type="InterPro" id="IPR008979">
    <property type="entry name" value="Galactose-bd-like_sf"/>
</dbReference>
<keyword evidence="2" id="KW-0378">Hydrolase</keyword>
<dbReference type="RefSeq" id="XP_030998579.1">
    <property type="nucleotide sequence ID" value="XM_031137730.1"/>
</dbReference>
<evidence type="ECO:0000256" key="2">
    <source>
        <dbReference type="ARBA" id="ARBA00022801"/>
    </source>
</evidence>
<dbReference type="AlphaFoldDB" id="A0A507BJK4"/>
<evidence type="ECO:0000259" key="5">
    <source>
        <dbReference type="Pfam" id="PF02836"/>
    </source>
</evidence>
<dbReference type="Proteomes" id="UP000319257">
    <property type="component" value="Unassembled WGS sequence"/>
</dbReference>
<evidence type="ECO:0000256" key="1">
    <source>
        <dbReference type="ARBA" id="ARBA00007401"/>
    </source>
</evidence>
<dbReference type="SUPFAM" id="SSF49303">
    <property type="entry name" value="beta-Galactosidase/glucuronidase domain"/>
    <property type="match status" value="1"/>
</dbReference>
<dbReference type="PANTHER" id="PTHR42732">
    <property type="entry name" value="BETA-GALACTOSIDASE"/>
    <property type="match status" value="1"/>
</dbReference>
<keyword evidence="8" id="KW-1185">Reference proteome</keyword>
<dbReference type="InterPro" id="IPR051913">
    <property type="entry name" value="GH2_Domain-Containing"/>
</dbReference>
<feature type="domain" description="Beta-mannosidase-like galactose-binding" evidence="6">
    <location>
        <begin position="82"/>
        <end position="159"/>
    </location>
</feature>
<evidence type="ECO:0000259" key="4">
    <source>
        <dbReference type="Pfam" id="PF00703"/>
    </source>
</evidence>
<evidence type="ECO:0008006" key="9">
    <source>
        <dbReference type="Google" id="ProtNLM"/>
    </source>
</evidence>
<dbReference type="Gene3D" id="3.20.20.80">
    <property type="entry name" value="Glycosidases"/>
    <property type="match status" value="1"/>
</dbReference>
<dbReference type="Pfam" id="PF22666">
    <property type="entry name" value="Glyco_hydro_2_N2"/>
    <property type="match status" value="1"/>
</dbReference>
<dbReference type="Gene3D" id="2.60.40.10">
    <property type="entry name" value="Immunoglobulins"/>
    <property type="match status" value="1"/>
</dbReference>
<gene>
    <name evidence="7" type="ORF">E0L32_003430</name>
</gene>
<dbReference type="OrthoDB" id="20872at2759"/>
<dbReference type="PANTHER" id="PTHR42732:SF4">
    <property type="entry name" value="BETA-MANNOSIDASE"/>
    <property type="match status" value="1"/>
</dbReference>
<evidence type="ECO:0000259" key="6">
    <source>
        <dbReference type="Pfam" id="PF22666"/>
    </source>
</evidence>
<dbReference type="GO" id="GO:0005975">
    <property type="term" value="P:carbohydrate metabolic process"/>
    <property type="evidence" value="ECO:0007669"/>
    <property type="project" value="InterPro"/>
</dbReference>
<feature type="domain" description="Glycoside hydrolase family 2 catalytic" evidence="5">
    <location>
        <begin position="363"/>
        <end position="491"/>
    </location>
</feature>